<feature type="region of interest" description="Disordered" evidence="1">
    <location>
        <begin position="176"/>
        <end position="205"/>
    </location>
</feature>
<reference evidence="2" key="1">
    <citation type="journal article" date="2009" name="PLoS Genet.">
        <title>Sequencing, mapping, and analysis of 27,455 maize full-length cDNAs.</title>
        <authorList>
            <person name="Soderlund C."/>
            <person name="Descour A."/>
            <person name="Kudrna D."/>
            <person name="Bomhoff M."/>
            <person name="Boyd L."/>
            <person name="Currie J."/>
            <person name="Angelova A."/>
            <person name="Collura K."/>
            <person name="Wissotski M."/>
            <person name="Ashley E."/>
            <person name="Morrow D."/>
            <person name="Fernandes J."/>
            <person name="Walbot V."/>
            <person name="Yu Y."/>
        </authorList>
    </citation>
    <scope>NUCLEOTIDE SEQUENCE</scope>
    <source>
        <strain evidence="2">B73</strain>
    </source>
</reference>
<organism evidence="2">
    <name type="scientific">Zea mays</name>
    <name type="common">Maize</name>
    <dbReference type="NCBI Taxonomy" id="4577"/>
    <lineage>
        <taxon>Eukaryota</taxon>
        <taxon>Viridiplantae</taxon>
        <taxon>Streptophyta</taxon>
        <taxon>Embryophyta</taxon>
        <taxon>Tracheophyta</taxon>
        <taxon>Spermatophyta</taxon>
        <taxon>Magnoliopsida</taxon>
        <taxon>Liliopsida</taxon>
        <taxon>Poales</taxon>
        <taxon>Poaceae</taxon>
        <taxon>PACMAD clade</taxon>
        <taxon>Panicoideae</taxon>
        <taxon>Andropogonodae</taxon>
        <taxon>Andropogoneae</taxon>
        <taxon>Tripsacinae</taxon>
        <taxon>Zea</taxon>
    </lineage>
</organism>
<dbReference type="EMBL" id="BT063677">
    <property type="protein sequence ID" value="ACN28374.1"/>
    <property type="molecule type" value="mRNA"/>
</dbReference>
<name>C0P5V8_MAIZE</name>
<reference evidence="2" key="2">
    <citation type="submission" date="2012-06" db="EMBL/GenBank/DDBJ databases">
        <authorList>
            <person name="Yu Y."/>
            <person name="Currie J."/>
            <person name="Lomeli R."/>
            <person name="Angelova A."/>
            <person name="Collura K."/>
            <person name="Wissotski M."/>
            <person name="Campos D."/>
            <person name="Kudrna D."/>
            <person name="Golser W."/>
            <person name="Ashely E."/>
            <person name="Descour A."/>
            <person name="Fernandes J."/>
            <person name="Soderlund C."/>
            <person name="Walbot V."/>
        </authorList>
    </citation>
    <scope>NUCLEOTIDE SEQUENCE</scope>
    <source>
        <strain evidence="2">B73</strain>
    </source>
</reference>
<accession>C0P5V8</accession>
<evidence type="ECO:0000256" key="1">
    <source>
        <dbReference type="SAM" id="MobiDB-lite"/>
    </source>
</evidence>
<sequence>MKLIAVYFIQLLHAMIHMHGNEHAIQKLRRGDAAEADGVDVVPGAVRRDAGHEQAGGAVEQRDGALAVVLALLGPQEGALEEVPPRVAVHGQQVPGVEVVLVGRVAALGDLAALVPAVEVDAGAAVREVGDGRRVEGHARDHVVAVHHPERLHGHVGAHVAREHLVAHARLPVGDHGEQAVQDAPLPVERQQRREDGRQRGAEAVAGDHDVGVRVLLQLLLDLLAQRVVGQRLARDGVGGGLGERPRGVLAVLLLQAQRLEEADVDVAQLAHAQPRQVHVRGPVPHVEGLRAPERHHHHARVLCLVGEHERLRRVVAHELVPAVVEPYEVELPDVVDDVLDVGGVLVGDLGGHHAHLEHGEGAEADEPPVHVLLLHQRHRRAAALHVQVVVIAAGSGGGGDAHHLQPPVLWAAAGWQRLQLRPPVDHPDHGPEVGRLPVQWDHQLTSEEVEKDAEYAIVERDEVEEELDDSADHESRVVGAGERLLDDLRERDEPVAGRAAQVGGGPVAGLHERVAGDGAPQEQHRQHVYEPHLLRPDDQLLLPHLGVAGGSSSDDRLLRRHIYGRRR</sequence>
<protein>
    <submittedName>
        <fullName evidence="2">Uncharacterized protein</fullName>
    </submittedName>
</protein>
<dbReference type="AlphaFoldDB" id="C0P5V8"/>
<evidence type="ECO:0000313" key="2">
    <source>
        <dbReference type="EMBL" id="ACN28374.1"/>
    </source>
</evidence>
<feature type="compositionally biased region" description="Basic and acidic residues" evidence="1">
    <location>
        <begin position="190"/>
        <end position="205"/>
    </location>
</feature>
<proteinExistence type="evidence at transcript level"/>